<reference evidence="2" key="1">
    <citation type="journal article" date="2019" name="Int. J. Syst. Evol. Microbiol.">
        <title>The Global Catalogue of Microorganisms (GCM) 10K type strain sequencing project: providing services to taxonomists for standard genome sequencing and annotation.</title>
        <authorList>
            <consortium name="The Broad Institute Genomics Platform"/>
            <consortium name="The Broad Institute Genome Sequencing Center for Infectious Disease"/>
            <person name="Wu L."/>
            <person name="Ma J."/>
        </authorList>
    </citation>
    <scope>NUCLEOTIDE SEQUENCE [LARGE SCALE GENOMIC DNA]</scope>
    <source>
        <strain evidence="2">JCM 31921</strain>
    </source>
</reference>
<accession>A0ABP8MEF2</accession>
<dbReference type="RefSeq" id="WP_344821413.1">
    <property type="nucleotide sequence ID" value="NZ_BAABEZ010000001.1"/>
</dbReference>
<dbReference type="InterPro" id="IPR011990">
    <property type="entry name" value="TPR-like_helical_dom_sf"/>
</dbReference>
<dbReference type="EMBL" id="BAABEZ010000001">
    <property type="protein sequence ID" value="GAA4448136.1"/>
    <property type="molecule type" value="Genomic_DNA"/>
</dbReference>
<proteinExistence type="predicted"/>
<evidence type="ECO:0000313" key="2">
    <source>
        <dbReference type="Proteomes" id="UP001501410"/>
    </source>
</evidence>
<dbReference type="SMART" id="SM00028">
    <property type="entry name" value="TPR"/>
    <property type="match status" value="3"/>
</dbReference>
<dbReference type="Proteomes" id="UP001501410">
    <property type="component" value="Unassembled WGS sequence"/>
</dbReference>
<dbReference type="SUPFAM" id="SSF48452">
    <property type="entry name" value="TPR-like"/>
    <property type="match status" value="1"/>
</dbReference>
<organism evidence="1 2">
    <name type="scientific">Rurimicrobium arvi</name>
    <dbReference type="NCBI Taxonomy" id="2049916"/>
    <lineage>
        <taxon>Bacteria</taxon>
        <taxon>Pseudomonadati</taxon>
        <taxon>Bacteroidota</taxon>
        <taxon>Chitinophagia</taxon>
        <taxon>Chitinophagales</taxon>
        <taxon>Chitinophagaceae</taxon>
        <taxon>Rurimicrobium</taxon>
    </lineage>
</organism>
<keyword evidence="2" id="KW-1185">Reference proteome</keyword>
<dbReference type="Pfam" id="PF14559">
    <property type="entry name" value="TPR_19"/>
    <property type="match status" value="1"/>
</dbReference>
<gene>
    <name evidence="1" type="ORF">GCM10023092_00120</name>
</gene>
<sequence length="361" mass="41090">MKKVFGFFCIWSALSLQLKAQDWSSPEAEQIYEQGMQSLNRGNAAEAVAIFQKIAPSEPGNLRVKKSLAQAYQLNGNNENALAVLTPVINNGNADADVFRIAAQAQSGLKDTKKAQKTLAAGIERFPNSGLLYYEQGVMYKNERKFEDALKSWLDGIAHDPEFRLNYHEAAIAYVQTDQPVWAILYGEIFVNKEPNTPRGNETRILLLDAYQKLFFTPSKTAGGNPLLSRDPRNFQEAVEKTMLNLFFVVSDGINTENLIMLRSRFIVSWTDNYAAQYPFGLFRYQENLMRNGYFDAYNQWLFGNAENPQQFSGWKGSFGKELKEMEQFRVKNPLTLTAADAYNQQRNFKGYFNFDKKSGN</sequence>
<evidence type="ECO:0000313" key="1">
    <source>
        <dbReference type="EMBL" id="GAA4448136.1"/>
    </source>
</evidence>
<dbReference type="InterPro" id="IPR019734">
    <property type="entry name" value="TPR_rpt"/>
</dbReference>
<comment type="caution">
    <text evidence="1">The sequence shown here is derived from an EMBL/GenBank/DDBJ whole genome shotgun (WGS) entry which is preliminary data.</text>
</comment>
<name>A0ABP8MEF2_9BACT</name>
<protein>
    <recommendedName>
        <fullName evidence="3">Tetratricopeptide repeat protein</fullName>
    </recommendedName>
</protein>
<evidence type="ECO:0008006" key="3">
    <source>
        <dbReference type="Google" id="ProtNLM"/>
    </source>
</evidence>
<dbReference type="Gene3D" id="1.25.40.10">
    <property type="entry name" value="Tetratricopeptide repeat domain"/>
    <property type="match status" value="1"/>
</dbReference>